<organism evidence="14">
    <name type="scientific">Heligmosomoides polygyrus</name>
    <name type="common">Parasitic roundworm</name>
    <dbReference type="NCBI Taxonomy" id="6339"/>
    <lineage>
        <taxon>Eukaryota</taxon>
        <taxon>Metazoa</taxon>
        <taxon>Ecdysozoa</taxon>
        <taxon>Nematoda</taxon>
        <taxon>Chromadorea</taxon>
        <taxon>Rhabditida</taxon>
        <taxon>Rhabditina</taxon>
        <taxon>Rhabditomorpha</taxon>
        <taxon>Strongyloidea</taxon>
        <taxon>Heligmosomidae</taxon>
        <taxon>Heligmosomoides</taxon>
    </lineage>
</organism>
<gene>
    <name evidence="14" type="ORF">HPBE_LOCUS17971</name>
</gene>
<dbReference type="WBParaSite" id="HPBE_0001797201-mRNA-1">
    <property type="protein sequence ID" value="HPBE_0001797201-mRNA-1"/>
    <property type="gene ID" value="HPBE_0001797201"/>
</dbReference>
<evidence type="ECO:0000256" key="1">
    <source>
        <dbReference type="ARBA" id="ARBA00004604"/>
    </source>
</evidence>
<dbReference type="PROSITE" id="PS01030">
    <property type="entry name" value="RNA_POL_M_15KD"/>
    <property type="match status" value="1"/>
</dbReference>
<dbReference type="Pfam" id="PF01096">
    <property type="entry name" value="Zn_ribbon_TFIIS"/>
    <property type="match status" value="1"/>
</dbReference>
<dbReference type="GO" id="GO:0005665">
    <property type="term" value="C:RNA polymerase II, core complex"/>
    <property type="evidence" value="ECO:0007669"/>
    <property type="project" value="TreeGrafter"/>
</dbReference>
<reference evidence="16" key="2">
    <citation type="submission" date="2019-09" db="UniProtKB">
        <authorList>
            <consortium name="WormBaseParasite"/>
        </authorList>
    </citation>
    <scope>IDENTIFICATION</scope>
</reference>
<dbReference type="PROSITE" id="PS00466">
    <property type="entry name" value="ZF_TFIIS_1"/>
    <property type="match status" value="1"/>
</dbReference>
<dbReference type="InterPro" id="IPR012164">
    <property type="entry name" value="Rpa12/Rpb9/Rpc10/TFS"/>
</dbReference>
<keyword evidence="3 9" id="KW-0479">Metal-binding</keyword>
<dbReference type="InterPro" id="IPR001222">
    <property type="entry name" value="Znf_TFIIS"/>
</dbReference>
<evidence type="ECO:0000256" key="5">
    <source>
        <dbReference type="ARBA" id="ARBA00022833"/>
    </source>
</evidence>
<feature type="compositionally biased region" description="Polar residues" evidence="10">
    <location>
        <begin position="73"/>
        <end position="90"/>
    </location>
</feature>
<evidence type="ECO:0000259" key="12">
    <source>
        <dbReference type="PROSITE" id="PS50858"/>
    </source>
</evidence>
<dbReference type="SMART" id="SM00751">
    <property type="entry name" value="BSD"/>
    <property type="match status" value="1"/>
</dbReference>
<feature type="region of interest" description="Disordered" evidence="10">
    <location>
        <begin position="60"/>
        <end position="90"/>
    </location>
</feature>
<keyword evidence="7" id="KW-0539">Nucleus</keyword>
<comment type="subcellular location">
    <subcellularLocation>
        <location evidence="1">Nucleus</location>
        <location evidence="1">Nucleolus</location>
    </subcellularLocation>
</comment>
<sequence>MRLFFQTKNTFDLMKKDLAEFGDAMSQEVSDLTSAAKGGLDTATSVIKEQAQYLEKLVTPDEEEKPVVPETEGNPQAETQTPESSVPRSQSNEASLAAKFVLQVEKGAVIGLGWVKSVVDTVTDTVKSLAVEDTTDGEGDITEVIRPRIFRKTILSPEKLLELQSSEATFSKEPENAEGYAKWLARFNLEEYDAESNLLLANNPKLREIYNRMVPSEVESKVFWSRYFFAVQIAEMDEELRQSFALKELTVKTAADAKKNKSGITLVFSSRFESGWRISWVGRVNDCRRPAAYQPCSFCRRLECVQREELRRVTSSRTRGFSTVPLQTMSGGGPGFVGIKFCPECNNMLYPREDKDHRQLMYACRNCDHKQIADNPCIYVNKLVHEVDELTQICADVVHDPTLPKTEDHPCPKCGGTQAVFFQAQTRRAEEEMRLYYVCMDTTCSHRWTDEMLRQKALLEVLGQVNTAEFSEFHLSSMSVSGGREDLKEAMIICEDGVMAATRVANMLLALKVAASHLLFLFVLVLSILCGVRHCR</sequence>
<evidence type="ECO:0000256" key="3">
    <source>
        <dbReference type="ARBA" id="ARBA00022723"/>
    </source>
</evidence>
<comment type="similarity">
    <text evidence="9">Belongs to the archaeal rpoM/eukaryotic RPA12/RPB9/RPC11 RNA polymerase family.</text>
</comment>
<evidence type="ECO:0000256" key="6">
    <source>
        <dbReference type="ARBA" id="ARBA00023163"/>
    </source>
</evidence>
<protein>
    <submittedName>
        <fullName evidence="16">DNA-directed RNA polymerase II subunit RPB9</fullName>
    </submittedName>
</protein>
<dbReference type="PANTHER" id="PTHR11239">
    <property type="entry name" value="DNA-DIRECTED RNA POLYMERASE"/>
    <property type="match status" value="1"/>
</dbReference>
<feature type="domain" description="TFIIS-type" evidence="13">
    <location>
        <begin position="407"/>
        <end position="449"/>
    </location>
</feature>
<dbReference type="EMBL" id="UZAH01030383">
    <property type="protein sequence ID" value="VDP10344.1"/>
    <property type="molecule type" value="Genomic_DNA"/>
</dbReference>
<dbReference type="Proteomes" id="UP000050761">
    <property type="component" value="Unassembled WGS sequence"/>
</dbReference>
<evidence type="ECO:0000313" key="15">
    <source>
        <dbReference type="Proteomes" id="UP000050761"/>
    </source>
</evidence>
<dbReference type="InterPro" id="IPR005607">
    <property type="entry name" value="BSD_dom"/>
</dbReference>
<keyword evidence="5" id="KW-0862">Zinc</keyword>
<evidence type="ECO:0000256" key="11">
    <source>
        <dbReference type="SAM" id="Phobius"/>
    </source>
</evidence>
<evidence type="ECO:0000256" key="9">
    <source>
        <dbReference type="RuleBase" id="RU003474"/>
    </source>
</evidence>
<dbReference type="GO" id="GO:0003676">
    <property type="term" value="F:nucleic acid binding"/>
    <property type="evidence" value="ECO:0007669"/>
    <property type="project" value="InterPro"/>
</dbReference>
<dbReference type="GO" id="GO:0006283">
    <property type="term" value="P:transcription-coupled nucleotide-excision repair"/>
    <property type="evidence" value="ECO:0007669"/>
    <property type="project" value="TreeGrafter"/>
</dbReference>
<dbReference type="FunFam" id="2.20.25.10:FF:000009">
    <property type="entry name" value="DNA-directed RNA polymerase subunit"/>
    <property type="match status" value="1"/>
</dbReference>
<keyword evidence="2 9" id="KW-0240">DNA-directed RNA polymerase</keyword>
<keyword evidence="11" id="KW-0472">Membrane</keyword>
<dbReference type="PROSITE" id="PS50858">
    <property type="entry name" value="BSD"/>
    <property type="match status" value="1"/>
</dbReference>
<evidence type="ECO:0000259" key="13">
    <source>
        <dbReference type="PROSITE" id="PS51133"/>
    </source>
</evidence>
<dbReference type="GO" id="GO:0003899">
    <property type="term" value="F:DNA-directed RNA polymerase activity"/>
    <property type="evidence" value="ECO:0007669"/>
    <property type="project" value="InterPro"/>
</dbReference>
<dbReference type="Pfam" id="PF03909">
    <property type="entry name" value="BSD"/>
    <property type="match status" value="1"/>
</dbReference>
<dbReference type="AlphaFoldDB" id="A0A3P8BW75"/>
<dbReference type="SMART" id="SM00661">
    <property type="entry name" value="RPOL9"/>
    <property type="match status" value="1"/>
</dbReference>
<dbReference type="SMART" id="SM00440">
    <property type="entry name" value="ZnF_C2C2"/>
    <property type="match status" value="1"/>
</dbReference>
<evidence type="ECO:0000256" key="2">
    <source>
        <dbReference type="ARBA" id="ARBA00022478"/>
    </source>
</evidence>
<dbReference type="SUPFAM" id="SSF140383">
    <property type="entry name" value="BSD domain-like"/>
    <property type="match status" value="1"/>
</dbReference>
<dbReference type="Pfam" id="PF02150">
    <property type="entry name" value="Zn_ribbon_RPB9"/>
    <property type="match status" value="1"/>
</dbReference>
<dbReference type="GO" id="GO:0006367">
    <property type="term" value="P:transcription initiation at RNA polymerase II promoter"/>
    <property type="evidence" value="ECO:0007669"/>
    <property type="project" value="TreeGrafter"/>
</dbReference>
<evidence type="ECO:0000313" key="16">
    <source>
        <dbReference type="WBParaSite" id="HPBE_0001797201-mRNA-1"/>
    </source>
</evidence>
<name>A0A3P8BW75_HELPZ</name>
<dbReference type="PROSITE" id="PS51133">
    <property type="entry name" value="ZF_TFIIS_2"/>
    <property type="match status" value="1"/>
</dbReference>
<dbReference type="GO" id="GO:0001193">
    <property type="term" value="P:maintenance of transcriptional fidelity during transcription elongation by RNA polymerase II"/>
    <property type="evidence" value="ECO:0007669"/>
    <property type="project" value="TreeGrafter"/>
</dbReference>
<dbReference type="InterPro" id="IPR019761">
    <property type="entry name" value="DNA-dir_RNA_pol-M_15_CS"/>
</dbReference>
<dbReference type="Gene3D" id="1.10.3970.10">
    <property type="entry name" value="BSD domain"/>
    <property type="match status" value="1"/>
</dbReference>
<evidence type="ECO:0000256" key="8">
    <source>
        <dbReference type="PROSITE-ProRule" id="PRU00472"/>
    </source>
</evidence>
<accession>A0A3P8BW75</accession>
<dbReference type="OrthoDB" id="282270at2759"/>
<dbReference type="FunFam" id="2.20.25.10:FF:000004">
    <property type="entry name" value="DNA-directed RNA polymerase subunit"/>
    <property type="match status" value="1"/>
</dbReference>
<dbReference type="Gene3D" id="2.20.25.10">
    <property type="match status" value="2"/>
</dbReference>
<keyword evidence="6 9" id="KW-0804">Transcription</keyword>
<dbReference type="GO" id="GO:0008270">
    <property type="term" value="F:zinc ion binding"/>
    <property type="evidence" value="ECO:0007669"/>
    <property type="project" value="UniProtKB-KW"/>
</dbReference>
<keyword evidence="11" id="KW-0812">Transmembrane</keyword>
<keyword evidence="15" id="KW-1185">Reference proteome</keyword>
<dbReference type="InterPro" id="IPR035925">
    <property type="entry name" value="BSD_dom_sf"/>
</dbReference>
<evidence type="ECO:0000256" key="10">
    <source>
        <dbReference type="SAM" id="MobiDB-lite"/>
    </source>
</evidence>
<feature type="domain" description="BSD" evidence="12">
    <location>
        <begin position="183"/>
        <end position="235"/>
    </location>
</feature>
<dbReference type="PANTHER" id="PTHR11239:SF1">
    <property type="entry name" value="DNA-DIRECTED RNA POLYMERASE II SUBUNIT RPB9"/>
    <property type="match status" value="1"/>
</dbReference>
<dbReference type="InterPro" id="IPR034012">
    <property type="entry name" value="Zn_ribbon_RPB9_C"/>
</dbReference>
<evidence type="ECO:0000313" key="14">
    <source>
        <dbReference type="EMBL" id="VDP10344.1"/>
    </source>
</evidence>
<dbReference type="CDD" id="cd10508">
    <property type="entry name" value="Zn-ribbon_RPB9"/>
    <property type="match status" value="1"/>
</dbReference>
<reference evidence="14 15" key="1">
    <citation type="submission" date="2018-11" db="EMBL/GenBank/DDBJ databases">
        <authorList>
            <consortium name="Pathogen Informatics"/>
        </authorList>
    </citation>
    <scope>NUCLEOTIDE SEQUENCE [LARGE SCALE GENOMIC DNA]</scope>
</reference>
<dbReference type="SUPFAM" id="SSF57783">
    <property type="entry name" value="Zinc beta-ribbon"/>
    <property type="match status" value="2"/>
</dbReference>
<dbReference type="GO" id="GO:0005730">
    <property type="term" value="C:nucleolus"/>
    <property type="evidence" value="ECO:0007669"/>
    <property type="project" value="UniProtKB-SubCell"/>
</dbReference>
<dbReference type="InterPro" id="IPR001529">
    <property type="entry name" value="Zn_ribbon_RPB9"/>
</dbReference>
<proteinExistence type="inferred from homology"/>
<evidence type="ECO:0000256" key="4">
    <source>
        <dbReference type="ARBA" id="ARBA00022771"/>
    </source>
</evidence>
<feature type="transmembrane region" description="Helical" evidence="11">
    <location>
        <begin position="509"/>
        <end position="532"/>
    </location>
</feature>
<evidence type="ECO:0000256" key="7">
    <source>
        <dbReference type="ARBA" id="ARBA00023242"/>
    </source>
</evidence>
<keyword evidence="4 8" id="KW-0863">Zinc-finger</keyword>
<keyword evidence="11" id="KW-1133">Transmembrane helix</keyword>